<comment type="subcellular location">
    <subcellularLocation>
        <location evidence="1">Cell membrane</location>
        <topology evidence="1">Multi-pass membrane protein</topology>
    </subcellularLocation>
</comment>
<dbReference type="PANTHER" id="PTHR30353">
    <property type="entry name" value="INNER MEMBRANE PROTEIN DEDA-RELATED"/>
    <property type="match status" value="1"/>
</dbReference>
<evidence type="ECO:0000256" key="3">
    <source>
        <dbReference type="ARBA" id="ARBA00022475"/>
    </source>
</evidence>
<dbReference type="RefSeq" id="WP_068333465.1">
    <property type="nucleotide sequence ID" value="NZ_LVHF01000029.1"/>
</dbReference>
<evidence type="ECO:0000259" key="9">
    <source>
        <dbReference type="Pfam" id="PF14067"/>
    </source>
</evidence>
<evidence type="ECO:0000313" key="10">
    <source>
        <dbReference type="EMBL" id="OAN13209.1"/>
    </source>
</evidence>
<evidence type="ECO:0000256" key="7">
    <source>
        <dbReference type="SAM" id="Phobius"/>
    </source>
</evidence>
<sequence length="451" mass="51471">MDFSWWWLFVGSFMDALIGPNLVVPGEPFFLAAGFQLNQGIMTGVIAVIIGAIIGDQLSFAIGQTMGSKGQRQLRRRFPKTRRATAKAKLALKKYGMVIVVAARLLGPIAWVMPFLAGSYRMTWWKFSACSLVGVTLGVGQFIFAGAMMGHGISLLPNADSIWLFVQEHWLLFTTLTICGAASVWFYRQHKAKWFKILGVWLVGLSAMNYVHFFINSHQIDTAFISQSHAATSEYPNTKQPYTKQPYTKQKWQQLGTITDYRDLPFEIYPGLAPVYQAQPINVIYLGNNPNNLMTDLGWQKNKTFSKDKITLDNYLDLIEIQQPPVSDLYWDQQPQWSAYQLKGDLLKRSHIRWWYAGFDEDSQQPLWVGAISYDNKLKVAHYQGIVTILHAIDPNVDEERDRFATQSHNKGWQVMWHDLLTPKAYSKESHYFTDGKVAVIQAKNDIIAKR</sequence>
<evidence type="ECO:0000256" key="5">
    <source>
        <dbReference type="ARBA" id="ARBA00022989"/>
    </source>
</evidence>
<comment type="similarity">
    <text evidence="2">Belongs to the DedA family.</text>
</comment>
<evidence type="ECO:0000313" key="11">
    <source>
        <dbReference type="Proteomes" id="UP000078503"/>
    </source>
</evidence>
<evidence type="ECO:0000256" key="1">
    <source>
        <dbReference type="ARBA" id="ARBA00004651"/>
    </source>
</evidence>
<comment type="caution">
    <text evidence="10">The sequence shown here is derived from an EMBL/GenBank/DDBJ whole genome shotgun (WGS) entry which is preliminary data.</text>
</comment>
<evidence type="ECO:0000256" key="4">
    <source>
        <dbReference type="ARBA" id="ARBA00022692"/>
    </source>
</evidence>
<dbReference type="STRING" id="858640.A3K86_16260"/>
<feature type="transmembrane region" description="Helical" evidence="7">
    <location>
        <begin position="194"/>
        <end position="215"/>
    </location>
</feature>
<gene>
    <name evidence="10" type="ORF">A3K86_16260</name>
</gene>
<dbReference type="Pfam" id="PF14067">
    <property type="entry name" value="LssY_C"/>
    <property type="match status" value="1"/>
</dbReference>
<dbReference type="InterPro" id="IPR025902">
    <property type="entry name" value="LssY-like-C_dom"/>
</dbReference>
<feature type="domain" description="LssY-like C-terminal" evidence="9">
    <location>
        <begin position="276"/>
        <end position="437"/>
    </location>
</feature>
<dbReference type="InterPro" id="IPR032816">
    <property type="entry name" value="VTT_dom"/>
</dbReference>
<feature type="domain" description="VTT" evidence="8">
    <location>
        <begin position="24"/>
        <end position="147"/>
    </location>
</feature>
<feature type="transmembrane region" description="Helical" evidence="7">
    <location>
        <begin position="129"/>
        <end position="149"/>
    </location>
</feature>
<organism evidence="10 11">
    <name type="scientific">Photobacterium jeanii</name>
    <dbReference type="NCBI Taxonomy" id="858640"/>
    <lineage>
        <taxon>Bacteria</taxon>
        <taxon>Pseudomonadati</taxon>
        <taxon>Pseudomonadota</taxon>
        <taxon>Gammaproteobacteria</taxon>
        <taxon>Vibrionales</taxon>
        <taxon>Vibrionaceae</taxon>
        <taxon>Photobacterium</taxon>
    </lineage>
</organism>
<dbReference type="Proteomes" id="UP000078503">
    <property type="component" value="Unassembled WGS sequence"/>
</dbReference>
<dbReference type="EMBL" id="LVHF01000029">
    <property type="protein sequence ID" value="OAN13209.1"/>
    <property type="molecule type" value="Genomic_DNA"/>
</dbReference>
<keyword evidence="3" id="KW-1003">Cell membrane</keyword>
<name>A0A178K789_9GAMM</name>
<keyword evidence="5 7" id="KW-1133">Transmembrane helix</keyword>
<proteinExistence type="inferred from homology"/>
<feature type="transmembrane region" description="Helical" evidence="7">
    <location>
        <begin position="95"/>
        <end position="117"/>
    </location>
</feature>
<feature type="transmembrane region" description="Helical" evidence="7">
    <location>
        <begin position="169"/>
        <end position="187"/>
    </location>
</feature>
<keyword evidence="11" id="KW-1185">Reference proteome</keyword>
<keyword evidence="4 7" id="KW-0812">Transmembrane</keyword>
<accession>A0A178K789</accession>
<dbReference type="GO" id="GO:0005886">
    <property type="term" value="C:plasma membrane"/>
    <property type="evidence" value="ECO:0007669"/>
    <property type="project" value="UniProtKB-SubCell"/>
</dbReference>
<evidence type="ECO:0000256" key="6">
    <source>
        <dbReference type="ARBA" id="ARBA00023136"/>
    </source>
</evidence>
<keyword evidence="6 7" id="KW-0472">Membrane</keyword>
<feature type="transmembrane region" description="Helical" evidence="7">
    <location>
        <begin position="6"/>
        <end position="24"/>
    </location>
</feature>
<reference evidence="10 11" key="1">
    <citation type="submission" date="2016-03" db="EMBL/GenBank/DDBJ databases">
        <title>Photobacterium proteolyticum sp. nov. a protease producing bacterium isolated from ocean sediments of Laizhou Bay.</title>
        <authorList>
            <person name="Li Y."/>
        </authorList>
    </citation>
    <scope>NUCLEOTIDE SEQUENCE [LARGE SCALE GENOMIC DNA]</scope>
    <source>
        <strain evidence="10 11">R-40508</strain>
    </source>
</reference>
<dbReference type="Pfam" id="PF09335">
    <property type="entry name" value="VTT_dom"/>
    <property type="match status" value="1"/>
</dbReference>
<dbReference type="PANTHER" id="PTHR30353:SF15">
    <property type="entry name" value="INNER MEMBRANE PROTEIN YABI"/>
    <property type="match status" value="1"/>
</dbReference>
<evidence type="ECO:0000259" key="8">
    <source>
        <dbReference type="Pfam" id="PF09335"/>
    </source>
</evidence>
<dbReference type="InterPro" id="IPR032818">
    <property type="entry name" value="DedA-like"/>
</dbReference>
<protein>
    <submittedName>
        <fullName evidence="10">Uncharacterized protein</fullName>
    </submittedName>
</protein>
<feature type="transmembrane region" description="Helical" evidence="7">
    <location>
        <begin position="31"/>
        <end position="54"/>
    </location>
</feature>
<evidence type="ECO:0000256" key="2">
    <source>
        <dbReference type="ARBA" id="ARBA00010792"/>
    </source>
</evidence>
<dbReference type="OrthoDB" id="948134at2"/>
<dbReference type="AlphaFoldDB" id="A0A178K789"/>